<comment type="caution">
    <text evidence="1">The sequence shown here is derived from an EMBL/GenBank/DDBJ whole genome shotgun (WGS) entry which is preliminary data.</text>
</comment>
<evidence type="ECO:0000313" key="1">
    <source>
        <dbReference type="EMBL" id="CAG8629063.1"/>
    </source>
</evidence>
<gene>
    <name evidence="1" type="ORF">SCALOS_LOCUS7902</name>
</gene>
<organism evidence="1 2">
    <name type="scientific">Scutellospora calospora</name>
    <dbReference type="NCBI Taxonomy" id="85575"/>
    <lineage>
        <taxon>Eukaryota</taxon>
        <taxon>Fungi</taxon>
        <taxon>Fungi incertae sedis</taxon>
        <taxon>Mucoromycota</taxon>
        <taxon>Glomeromycotina</taxon>
        <taxon>Glomeromycetes</taxon>
        <taxon>Diversisporales</taxon>
        <taxon>Gigasporaceae</taxon>
        <taxon>Scutellospora</taxon>
    </lineage>
</organism>
<accession>A0ACA9NAC8</accession>
<proteinExistence type="predicted"/>
<feature type="non-terminal residue" evidence="1">
    <location>
        <position position="1"/>
    </location>
</feature>
<sequence>LGDLSFVHLARQVALERAYVIRVANENSWDVALKIAIDDTLDPISELLRSKRESTRLALVLQGSSVQAAKSVRKIHVALFANFSTKLTICVAAVALESRNWCIITSTVSEYHVVSQWLKRFDKSKGFKESESRGSKVLGESCKTVTIGIEIAEERNSFVSKELNLTNGQTRSEALSIYARGRKLAREGVSAFGDIGSNHKSHSREFLSGKSFG</sequence>
<dbReference type="EMBL" id="CAJVPM010019293">
    <property type="protein sequence ID" value="CAG8629063.1"/>
    <property type="molecule type" value="Genomic_DNA"/>
</dbReference>
<name>A0ACA9NAC8_9GLOM</name>
<dbReference type="Proteomes" id="UP000789860">
    <property type="component" value="Unassembled WGS sequence"/>
</dbReference>
<evidence type="ECO:0000313" key="2">
    <source>
        <dbReference type="Proteomes" id="UP000789860"/>
    </source>
</evidence>
<keyword evidence="2" id="KW-1185">Reference proteome</keyword>
<protein>
    <submittedName>
        <fullName evidence="1">10448_t:CDS:1</fullName>
    </submittedName>
</protein>
<reference evidence="1" key="1">
    <citation type="submission" date="2021-06" db="EMBL/GenBank/DDBJ databases">
        <authorList>
            <person name="Kallberg Y."/>
            <person name="Tangrot J."/>
            <person name="Rosling A."/>
        </authorList>
    </citation>
    <scope>NUCLEOTIDE SEQUENCE</scope>
    <source>
        <strain evidence="1">AU212A</strain>
    </source>
</reference>
<feature type="non-terminal residue" evidence="1">
    <location>
        <position position="213"/>
    </location>
</feature>